<name>A0A3M7HCJ2_HORWE</name>
<dbReference type="PANTHER" id="PTHR35895:SF3">
    <property type="entry name" value="PRE-RRNA PROCESSING PROTEIN"/>
    <property type="match status" value="1"/>
</dbReference>
<feature type="compositionally biased region" description="Basic and acidic residues" evidence="1">
    <location>
        <begin position="792"/>
        <end position="802"/>
    </location>
</feature>
<dbReference type="VEuPathDB" id="FungiDB:BTJ68_13077"/>
<evidence type="ECO:0000259" key="5">
    <source>
        <dbReference type="Pfam" id="PF26153"/>
    </source>
</evidence>
<dbReference type="Pfam" id="PF26153">
    <property type="entry name" value="LEA-2L_5"/>
    <property type="match status" value="1"/>
</dbReference>
<accession>A0A3M7HCJ2</accession>
<dbReference type="Pfam" id="PF26174">
    <property type="entry name" value="LEA-2_1"/>
    <property type="match status" value="1"/>
</dbReference>
<dbReference type="InterPro" id="IPR059066">
    <property type="entry name" value="Ig_Tag1-like_5th"/>
</dbReference>
<feature type="compositionally biased region" description="Basic and acidic residues" evidence="1">
    <location>
        <begin position="79"/>
        <end position="91"/>
    </location>
</feature>
<dbReference type="InterPro" id="IPR059065">
    <property type="entry name" value="Ig_Tag1-like_4th"/>
</dbReference>
<sequence>SKFAESRPDNGDGLKLKLRLLELGKLAAITAETMTSINQAFAPEEHQDFRRGRERGDEEDIENEASEQTPLLPADAQAQEDRSQPQRETSARRSLLSSLHTTSSGKGSKRRWPSLIALGVLCVVAVLIIIFAFLAPSTVQQYAQQAVVFEPTSLSIDSLTTSGVRARIQGDFMMDASRVQKNNVRNLGKFFTGIARQAESGESKVEVSLPEYGNVLLGTAHVPGVKVDLRDEYKTHVDILSDLEPGDLGGIRRIANDWVDGRLGQLRVLGKANVPLKSGIVSLGKQAIRQEMLFANKDIPSIPAYDIKKLNFREIELPQGGKGMAADASIMVENPYPVDFTVPPLAFNALVDNCHKEEPYIKVADVETHELHVRPKKKLEVNVTGVVRQLPDILLQDCPDSDKSPLDLILGKYLHGKDTTVYVQGSKAPQFETPDWVTKLLSSLTVPVPLPGRTFGHLIKDFNLADTHFALPDPFADDKDPRSNPRISSKVQATVALPEEMNFNISISHVRADADVFYKGKKLGELDLHKWQQANSTRKESSKHDGPTLAVESKIEDAPLKITDNDVFTDVIQALVFGGKSVLMHIKADVDVELETALGEMVVRKIPAEGEVPVKPISSSPSTGQPPGHGNDKHGKDLLGGFRPKVFDLNILDTTSSGFTLSALINMTNPTNYSATIPYVDIHISNNGSLLGHATIKDLELKPGNNTRLPIQAVWDPLTLGGDKARGIGRELLSQYVSGYNTTLTLQTHRGSIPGQPSLGEALARFPIELPTPRLGSPRDDDDDPDEPPPDEPDKGGKDESPHFIEDATMHLFTSTADFMLLSPLRKTTLFVTDVDATAYYKGDEVAQIQYSLPFEVPPVGADGKGVKTPRLPVDWSIGSVGYDAVKNALGGRLRMSAFAWVGVRVGRFEERIWFRGRGIGASIRL</sequence>
<feature type="region of interest" description="Disordered" evidence="1">
    <location>
        <begin position="38"/>
        <end position="109"/>
    </location>
</feature>
<evidence type="ECO:0000256" key="1">
    <source>
        <dbReference type="SAM" id="MobiDB-lite"/>
    </source>
</evidence>
<dbReference type="EMBL" id="QWIQ01000064">
    <property type="protein sequence ID" value="RMZ10928.1"/>
    <property type="molecule type" value="Genomic_DNA"/>
</dbReference>
<feature type="compositionally biased region" description="Basic and acidic residues" evidence="1">
    <location>
        <begin position="43"/>
        <end position="56"/>
    </location>
</feature>
<dbReference type="Gene3D" id="2.60.40.1820">
    <property type="match status" value="1"/>
</dbReference>
<evidence type="ECO:0000313" key="6">
    <source>
        <dbReference type="EMBL" id="RMZ10928.1"/>
    </source>
</evidence>
<dbReference type="InterPro" id="IPR046368">
    <property type="entry name" value="Tag1"/>
</dbReference>
<comment type="caution">
    <text evidence="6">The sequence shown here is derived from an EMBL/GenBank/DDBJ whole genome shotgun (WGS) entry which is preliminary data.</text>
</comment>
<dbReference type="Pfam" id="PF22786">
    <property type="entry name" value="Tag1_C"/>
    <property type="match status" value="1"/>
</dbReference>
<feature type="transmembrane region" description="Helical" evidence="2">
    <location>
        <begin position="115"/>
        <end position="135"/>
    </location>
</feature>
<evidence type="ECO:0000256" key="2">
    <source>
        <dbReference type="SAM" id="Phobius"/>
    </source>
</evidence>
<evidence type="ECO:0000259" key="4">
    <source>
        <dbReference type="Pfam" id="PF26150"/>
    </source>
</evidence>
<reference evidence="6 7" key="1">
    <citation type="journal article" date="2018" name="BMC Genomics">
        <title>Genomic evidence for intraspecific hybridization in a clonal and extremely halotolerant yeast.</title>
        <authorList>
            <person name="Gostincar C."/>
            <person name="Stajich J.E."/>
            <person name="Zupancic J."/>
            <person name="Zalar P."/>
            <person name="Gunde-Cimerman N."/>
        </authorList>
    </citation>
    <scope>NUCLEOTIDE SEQUENCE [LARGE SCALE GENOMIC DNA]</scope>
    <source>
        <strain evidence="6 7">EXF-171</strain>
    </source>
</reference>
<feature type="compositionally biased region" description="Acidic residues" evidence="1">
    <location>
        <begin position="780"/>
        <end position="791"/>
    </location>
</feature>
<dbReference type="AlphaFoldDB" id="A0A3M7HCJ2"/>
<dbReference type="Proteomes" id="UP000281468">
    <property type="component" value="Unassembled WGS sequence"/>
</dbReference>
<dbReference type="GO" id="GO:0000329">
    <property type="term" value="C:fungal-type vacuole membrane"/>
    <property type="evidence" value="ECO:0007669"/>
    <property type="project" value="InterPro"/>
</dbReference>
<organism evidence="6 7">
    <name type="scientific">Hortaea werneckii</name>
    <name type="common">Black yeast</name>
    <name type="synonym">Cladosporium werneckii</name>
    <dbReference type="NCBI Taxonomy" id="91943"/>
    <lineage>
        <taxon>Eukaryota</taxon>
        <taxon>Fungi</taxon>
        <taxon>Dikarya</taxon>
        <taxon>Ascomycota</taxon>
        <taxon>Pezizomycotina</taxon>
        <taxon>Dothideomycetes</taxon>
        <taxon>Dothideomycetidae</taxon>
        <taxon>Mycosphaerellales</taxon>
        <taxon>Teratosphaeriaceae</taxon>
        <taxon>Hortaea</taxon>
    </lineage>
</organism>
<keyword evidence="2" id="KW-0472">Membrane</keyword>
<dbReference type="Pfam" id="PF26150">
    <property type="entry name" value="LEA-2_4"/>
    <property type="match status" value="1"/>
</dbReference>
<dbReference type="InterPro" id="IPR055011">
    <property type="entry name" value="Tag1_C"/>
</dbReference>
<feature type="non-terminal residue" evidence="6">
    <location>
        <position position="1"/>
    </location>
</feature>
<evidence type="ECO:0000313" key="7">
    <source>
        <dbReference type="Proteomes" id="UP000281468"/>
    </source>
</evidence>
<gene>
    <name evidence="6" type="ORF">D0862_03099</name>
</gene>
<evidence type="ECO:0000259" key="3">
    <source>
        <dbReference type="Pfam" id="PF22786"/>
    </source>
</evidence>
<protein>
    <recommendedName>
        <fullName evidence="8">Late embryogenesis abundant protein LEA-2 subgroup domain-containing protein</fullName>
    </recommendedName>
</protein>
<feature type="compositionally biased region" description="Low complexity" evidence="1">
    <location>
        <begin position="92"/>
        <end position="104"/>
    </location>
</feature>
<proteinExistence type="predicted"/>
<evidence type="ECO:0008006" key="8">
    <source>
        <dbReference type="Google" id="ProtNLM"/>
    </source>
</evidence>
<feature type="domain" description="Tag1 C-terminal" evidence="3">
    <location>
        <begin position="501"/>
        <end position="615"/>
    </location>
</feature>
<feature type="region of interest" description="Disordered" evidence="1">
    <location>
        <begin position="612"/>
        <end position="637"/>
    </location>
</feature>
<feature type="domain" description="Tag1-like fourth Ig-like" evidence="4">
    <location>
        <begin position="643"/>
        <end position="758"/>
    </location>
</feature>
<keyword evidence="2" id="KW-1133">Transmembrane helix</keyword>
<feature type="region of interest" description="Disordered" evidence="1">
    <location>
        <begin position="770"/>
        <end position="802"/>
    </location>
</feature>
<feature type="domain" description="Tag1-like fifth Ig-like" evidence="5">
    <location>
        <begin position="798"/>
        <end position="914"/>
    </location>
</feature>
<keyword evidence="2" id="KW-0812">Transmembrane</keyword>
<dbReference type="PANTHER" id="PTHR35895">
    <property type="entry name" value="CHROMOSOME 16, WHOLE GENOME SHOTGUN SEQUENCE"/>
    <property type="match status" value="1"/>
</dbReference>